<reference evidence="2 3" key="1">
    <citation type="submission" date="2014-04" db="EMBL/GenBank/DDBJ databases">
        <title>The Genome Sequence of Mycobacterium tuberculosis TKK-01-0051.</title>
        <authorList>
            <consortium name="The Broad Institute Genomics Platform"/>
            <consortium name="The Broad Institute Genome Sequencing Center for Infectious Disease"/>
            <person name="Earl A.M."/>
            <person name="Cohen K."/>
            <person name="Pym A."/>
            <person name="Bishai W."/>
            <person name="Maharaj K."/>
            <person name="Desjardins C."/>
            <person name="Abeel T."/>
            <person name="Young S."/>
            <person name="Zeng Q."/>
            <person name="Gargeya S."/>
            <person name="Abouelleil A."/>
            <person name="Alvarado L."/>
            <person name="Chapman S.B."/>
            <person name="Gainer-Dewar J."/>
            <person name="Goldberg J."/>
            <person name="Griggs A."/>
            <person name="Gujja S."/>
            <person name="Hansen M."/>
            <person name="Howarth C."/>
            <person name="Imamovic A."/>
            <person name="Larimer J."/>
            <person name="Murphy C."/>
            <person name="Naylor J."/>
            <person name="Pearson M."/>
            <person name="Poon T.W."/>
            <person name="Priest M."/>
            <person name="Roberts A."/>
            <person name="Saif S."/>
            <person name="Shea T."/>
            <person name="Sykes S."/>
            <person name="Wortman J."/>
            <person name="Nusbaum C."/>
            <person name="Birren B."/>
        </authorList>
    </citation>
    <scope>NUCLEOTIDE SEQUENCE [LARGE SCALE GENOMIC DNA]</scope>
    <source>
        <strain evidence="2 3">TKK-01-0051</strain>
    </source>
</reference>
<organism evidence="2 3">
    <name type="scientific">Mycobacterium [tuberculosis] TKK-01-0051</name>
    <dbReference type="NCBI Taxonomy" id="1324261"/>
    <lineage>
        <taxon>Bacteria</taxon>
        <taxon>Bacillati</taxon>
        <taxon>Actinomycetota</taxon>
        <taxon>Actinomycetes</taxon>
        <taxon>Mycobacteriales</taxon>
        <taxon>Mycobacteriaceae</taxon>
        <taxon>Mycobacterium</taxon>
        <taxon>Mycobacterium avium complex (MAC)</taxon>
    </lineage>
</organism>
<feature type="chain" id="PRO_5038762178" description="Haemophore haem-binding domain-containing protein" evidence="1">
    <location>
        <begin position="25"/>
        <end position="112"/>
    </location>
</feature>
<gene>
    <name evidence="2" type="ORF">K875_03336</name>
</gene>
<dbReference type="GO" id="GO:0020037">
    <property type="term" value="F:heme binding"/>
    <property type="evidence" value="ECO:0007669"/>
    <property type="project" value="InterPro"/>
</dbReference>
<feature type="signal peptide" evidence="1">
    <location>
        <begin position="1"/>
        <end position="24"/>
    </location>
</feature>
<dbReference type="PATRIC" id="fig|1324261.3.peg.3372"/>
<name>A0A051U031_9MYCO</name>
<evidence type="ECO:0000313" key="2">
    <source>
        <dbReference type="EMBL" id="KBZ62415.1"/>
    </source>
</evidence>
<dbReference type="InterPro" id="IPR016572">
    <property type="entry name" value="UCP010611"/>
</dbReference>
<dbReference type="NCBIfam" id="TIGR04529">
    <property type="entry name" value="MTB_hemophore"/>
    <property type="match status" value="1"/>
</dbReference>
<dbReference type="HOGENOM" id="CLU_171779_0_0_11"/>
<sequence>MAMPSWTRSAAAVCGLTWSLTAGAGLASADRDLSPFVNTTCNYDQVQSALQAADPQAAAQFNSSPESVSFLRQFLASPPGQRQQMAQMLASQPGADQEFGLVQRVFNTCNNY</sequence>
<keyword evidence="3" id="KW-1185">Reference proteome</keyword>
<proteinExistence type="predicted"/>
<dbReference type="AlphaFoldDB" id="A0A051U031"/>
<dbReference type="PIRSF" id="PIRSF010611">
    <property type="entry name" value="UCP010611"/>
    <property type="match status" value="1"/>
</dbReference>
<evidence type="ECO:0000256" key="1">
    <source>
        <dbReference type="SAM" id="SignalP"/>
    </source>
</evidence>
<dbReference type="RefSeq" id="WP_044485921.1">
    <property type="nucleotide sequence ID" value="NZ_KK328284.1"/>
</dbReference>
<protein>
    <recommendedName>
        <fullName evidence="4">Haemophore haem-binding domain-containing protein</fullName>
    </recommendedName>
</protein>
<dbReference type="EMBL" id="JLXW01000008">
    <property type="protein sequence ID" value="KBZ62415.1"/>
    <property type="molecule type" value="Genomic_DNA"/>
</dbReference>
<dbReference type="InterPro" id="IPR032407">
    <property type="entry name" value="MHB"/>
</dbReference>
<evidence type="ECO:0008006" key="4">
    <source>
        <dbReference type="Google" id="ProtNLM"/>
    </source>
</evidence>
<evidence type="ECO:0000313" key="3">
    <source>
        <dbReference type="Proteomes" id="UP000025947"/>
    </source>
</evidence>
<comment type="caution">
    <text evidence="2">The sequence shown here is derived from an EMBL/GenBank/DDBJ whole genome shotgun (WGS) entry which is preliminary data.</text>
</comment>
<dbReference type="Proteomes" id="UP000025947">
    <property type="component" value="Unassembled WGS sequence"/>
</dbReference>
<keyword evidence="1" id="KW-0732">Signal</keyword>
<accession>A0A051U031</accession>